<dbReference type="GO" id="GO:0043856">
    <property type="term" value="F:anti-sigma factor antagonist activity"/>
    <property type="evidence" value="ECO:0007669"/>
    <property type="project" value="InterPro"/>
</dbReference>
<reference evidence="4 5" key="1">
    <citation type="submission" date="2020-03" db="EMBL/GenBank/DDBJ databases">
        <title>Metabolic flexibility allows generalist bacteria to become dominant in a frequently disturbed ecosystem.</title>
        <authorList>
            <person name="Chen Y.-J."/>
            <person name="Leung P.M."/>
            <person name="Bay S.K."/>
            <person name="Hugenholtz P."/>
            <person name="Kessler A.J."/>
            <person name="Shelley G."/>
            <person name="Waite D.W."/>
            <person name="Cook P.L."/>
            <person name="Greening C."/>
        </authorList>
    </citation>
    <scope>NUCLEOTIDE SEQUENCE [LARGE SCALE GENOMIC DNA]</scope>
    <source>
        <strain evidence="4">SS_bin_28</strain>
    </source>
</reference>
<proteinExistence type="inferred from homology"/>
<dbReference type="AlphaFoldDB" id="A0A7Y2EA56"/>
<feature type="domain" description="STAS" evidence="3">
    <location>
        <begin position="1"/>
        <end position="111"/>
    </location>
</feature>
<dbReference type="PANTHER" id="PTHR33495">
    <property type="entry name" value="ANTI-SIGMA FACTOR ANTAGONIST TM_1081-RELATED-RELATED"/>
    <property type="match status" value="1"/>
</dbReference>
<evidence type="ECO:0000259" key="3">
    <source>
        <dbReference type="PROSITE" id="PS50801"/>
    </source>
</evidence>
<dbReference type="InterPro" id="IPR003658">
    <property type="entry name" value="Anti-sigma_ant"/>
</dbReference>
<evidence type="ECO:0000256" key="1">
    <source>
        <dbReference type="ARBA" id="ARBA00009013"/>
    </source>
</evidence>
<dbReference type="PANTHER" id="PTHR33495:SF2">
    <property type="entry name" value="ANTI-SIGMA FACTOR ANTAGONIST TM_1081-RELATED"/>
    <property type="match status" value="1"/>
</dbReference>
<dbReference type="NCBIfam" id="TIGR00377">
    <property type="entry name" value="ant_ant_sig"/>
    <property type="match status" value="1"/>
</dbReference>
<dbReference type="InterPro" id="IPR036513">
    <property type="entry name" value="STAS_dom_sf"/>
</dbReference>
<dbReference type="PROSITE" id="PS50801">
    <property type="entry name" value="STAS"/>
    <property type="match status" value="1"/>
</dbReference>
<comment type="similarity">
    <text evidence="1 2">Belongs to the anti-sigma-factor antagonist family.</text>
</comment>
<name>A0A7Y2EA56_UNCEI</name>
<dbReference type="SUPFAM" id="SSF52091">
    <property type="entry name" value="SpoIIaa-like"/>
    <property type="match status" value="1"/>
</dbReference>
<evidence type="ECO:0000256" key="2">
    <source>
        <dbReference type="RuleBase" id="RU003749"/>
    </source>
</evidence>
<dbReference type="InterPro" id="IPR002645">
    <property type="entry name" value="STAS_dom"/>
</dbReference>
<sequence>MKISRNDRDGIAILKLEGKIMGGPDADLFQTQVKDLLAEGQNKVLLDLGKVSWVNSTGLGILISGHKTIENSGGSMKLLGVNKRIDQIFMVTRLNTVFEAFDDEADAMASF</sequence>
<comment type="caution">
    <text evidence="4">The sequence shown here is derived from an EMBL/GenBank/DDBJ whole genome shotgun (WGS) entry which is preliminary data.</text>
</comment>
<protein>
    <recommendedName>
        <fullName evidence="2">Anti-sigma factor antagonist</fullName>
    </recommendedName>
</protein>
<evidence type="ECO:0000313" key="4">
    <source>
        <dbReference type="EMBL" id="NNF06210.1"/>
    </source>
</evidence>
<evidence type="ECO:0000313" key="5">
    <source>
        <dbReference type="Proteomes" id="UP000547674"/>
    </source>
</evidence>
<dbReference type="CDD" id="cd07043">
    <property type="entry name" value="STAS_anti-anti-sigma_factors"/>
    <property type="match status" value="1"/>
</dbReference>
<gene>
    <name evidence="4" type="ORF">HKN21_05580</name>
</gene>
<dbReference type="Proteomes" id="UP000547674">
    <property type="component" value="Unassembled WGS sequence"/>
</dbReference>
<dbReference type="EMBL" id="JABDJR010000212">
    <property type="protein sequence ID" value="NNF06210.1"/>
    <property type="molecule type" value="Genomic_DNA"/>
</dbReference>
<dbReference type="Gene3D" id="3.30.750.24">
    <property type="entry name" value="STAS domain"/>
    <property type="match status" value="1"/>
</dbReference>
<organism evidence="4 5">
    <name type="scientific">Eiseniibacteriota bacterium</name>
    <dbReference type="NCBI Taxonomy" id="2212470"/>
    <lineage>
        <taxon>Bacteria</taxon>
        <taxon>Candidatus Eiseniibacteriota</taxon>
    </lineage>
</organism>
<dbReference type="Pfam" id="PF01740">
    <property type="entry name" value="STAS"/>
    <property type="match status" value="1"/>
</dbReference>
<accession>A0A7Y2EA56</accession>